<dbReference type="EMBL" id="CP002106">
    <property type="protein sequence ID" value="ADK67839.1"/>
    <property type="molecule type" value="Genomic_DNA"/>
</dbReference>
<dbReference type="HOGENOM" id="CLU_135500_0_0_11"/>
<sequence>MRDEGLEKRMERASRATEARVLRDLGFFGHFLHVHAGGRGGKQYILSRLLRSGGAMTQRELQEHAHVTAAALSEVLAKLETEGLVLRTRSARDRRQLDIALTEGGTRRAEQIVRQKLAFQEASLSPLTVDEREQLADMLDKVADHWRTYGDGTKEGTCKN</sequence>
<dbReference type="STRING" id="633147.Olsu_0725"/>
<dbReference type="InterPro" id="IPR000835">
    <property type="entry name" value="HTH_MarR-typ"/>
</dbReference>
<dbReference type="SUPFAM" id="SSF46785">
    <property type="entry name" value="Winged helix' DNA-binding domain"/>
    <property type="match status" value="1"/>
</dbReference>
<dbReference type="SMART" id="SM00347">
    <property type="entry name" value="HTH_MARR"/>
    <property type="match status" value="1"/>
</dbReference>
<keyword evidence="3" id="KW-0804">Transcription</keyword>
<dbReference type="InterPro" id="IPR036388">
    <property type="entry name" value="WH-like_DNA-bd_sf"/>
</dbReference>
<keyword evidence="6" id="KW-1185">Reference proteome</keyword>
<dbReference type="PROSITE" id="PS01117">
    <property type="entry name" value="HTH_MARR_1"/>
    <property type="match status" value="1"/>
</dbReference>
<gene>
    <name evidence="5" type="ordered locus">Olsu_0725</name>
</gene>
<dbReference type="KEGG" id="ols:Olsu_0725"/>
<dbReference type="InterPro" id="IPR023187">
    <property type="entry name" value="Tscrpt_reg_MarR-type_CS"/>
</dbReference>
<dbReference type="eggNOG" id="COG1846">
    <property type="taxonomic scope" value="Bacteria"/>
</dbReference>
<proteinExistence type="predicted"/>
<evidence type="ECO:0000256" key="3">
    <source>
        <dbReference type="ARBA" id="ARBA00023163"/>
    </source>
</evidence>
<dbReference type="Proteomes" id="UP000000333">
    <property type="component" value="Chromosome"/>
</dbReference>
<dbReference type="AlphaFoldDB" id="E1QZM5"/>
<dbReference type="PANTHER" id="PTHR42756:SF1">
    <property type="entry name" value="TRANSCRIPTIONAL REPRESSOR OF EMRAB OPERON"/>
    <property type="match status" value="1"/>
</dbReference>
<feature type="domain" description="HTH marR-type" evidence="4">
    <location>
        <begin position="3"/>
        <end position="144"/>
    </location>
</feature>
<protein>
    <submittedName>
        <fullName evidence="5">Transcriptional regulator, MarR family</fullName>
    </submittedName>
</protein>
<dbReference type="PRINTS" id="PR00598">
    <property type="entry name" value="HTHMARR"/>
</dbReference>
<dbReference type="Pfam" id="PF01047">
    <property type="entry name" value="MarR"/>
    <property type="match status" value="1"/>
</dbReference>
<dbReference type="PANTHER" id="PTHR42756">
    <property type="entry name" value="TRANSCRIPTIONAL REGULATOR, MARR"/>
    <property type="match status" value="1"/>
</dbReference>
<dbReference type="PROSITE" id="PS50995">
    <property type="entry name" value="HTH_MARR_2"/>
    <property type="match status" value="1"/>
</dbReference>
<dbReference type="Gene3D" id="1.10.10.10">
    <property type="entry name" value="Winged helix-like DNA-binding domain superfamily/Winged helix DNA-binding domain"/>
    <property type="match status" value="1"/>
</dbReference>
<name>E1QZM5_OLSUV</name>
<reference evidence="5 6" key="1">
    <citation type="journal article" date="2010" name="Stand. Genomic Sci.">
        <title>Complete genome sequence of Olsenella uli type strain (VPI D76D-27C).</title>
        <authorList>
            <person name="Goker M."/>
            <person name="Held B."/>
            <person name="Lucas S."/>
            <person name="Nolan M."/>
            <person name="Yasawong M."/>
            <person name="Glavina Del Rio T."/>
            <person name="Tice H."/>
            <person name="Cheng J.F."/>
            <person name="Bruce D."/>
            <person name="Detter J.C."/>
            <person name="Tapia R."/>
            <person name="Han C."/>
            <person name="Goodwin L."/>
            <person name="Pitluck S."/>
            <person name="Liolios K."/>
            <person name="Ivanova N."/>
            <person name="Mavromatis K."/>
            <person name="Mikhailova N."/>
            <person name="Pati A."/>
            <person name="Chen A."/>
            <person name="Palaniappan K."/>
            <person name="Land M."/>
            <person name="Hauser L."/>
            <person name="Chang Y.J."/>
            <person name="Jeffries C.D."/>
            <person name="Rohde M."/>
            <person name="Sikorski J."/>
            <person name="Pukall R."/>
            <person name="Woyke T."/>
            <person name="Bristow J."/>
            <person name="Eisen J.A."/>
            <person name="Markowitz V."/>
            <person name="Hugenholtz P."/>
            <person name="Kyrpides N.C."/>
            <person name="Klenk H.P."/>
            <person name="Lapidus A."/>
        </authorList>
    </citation>
    <scope>NUCLEOTIDE SEQUENCE [LARGE SCALE GENOMIC DNA]</scope>
    <source>
        <strain evidence="6">ATCC 49627 / DSM 7084 / CIP 109912 / JCM 12494 / NCIMB 702895 / VPI D76D-27C</strain>
    </source>
</reference>
<evidence type="ECO:0000313" key="5">
    <source>
        <dbReference type="EMBL" id="ADK67839.1"/>
    </source>
</evidence>
<dbReference type="InterPro" id="IPR036390">
    <property type="entry name" value="WH_DNA-bd_sf"/>
</dbReference>
<dbReference type="GO" id="GO:0003700">
    <property type="term" value="F:DNA-binding transcription factor activity"/>
    <property type="evidence" value="ECO:0007669"/>
    <property type="project" value="InterPro"/>
</dbReference>
<keyword evidence="2" id="KW-0238">DNA-binding</keyword>
<evidence type="ECO:0000259" key="4">
    <source>
        <dbReference type="PROSITE" id="PS50995"/>
    </source>
</evidence>
<dbReference type="OrthoDB" id="3186444at2"/>
<dbReference type="GeneID" id="78512143"/>
<evidence type="ECO:0000256" key="2">
    <source>
        <dbReference type="ARBA" id="ARBA00023125"/>
    </source>
</evidence>
<dbReference type="GO" id="GO:0003677">
    <property type="term" value="F:DNA binding"/>
    <property type="evidence" value="ECO:0007669"/>
    <property type="project" value="UniProtKB-KW"/>
</dbReference>
<evidence type="ECO:0000256" key="1">
    <source>
        <dbReference type="ARBA" id="ARBA00023015"/>
    </source>
</evidence>
<evidence type="ECO:0000313" key="6">
    <source>
        <dbReference type="Proteomes" id="UP000000333"/>
    </source>
</evidence>
<accession>E1QZM5</accession>
<keyword evidence="1" id="KW-0805">Transcription regulation</keyword>
<dbReference type="RefSeq" id="WP_013251591.1">
    <property type="nucleotide sequence ID" value="NC_014363.1"/>
</dbReference>
<organism evidence="5 6">
    <name type="scientific">Olsenella uli (strain ATCC 49627 / DSM 7084 / CCUG 31166 / CIP 109912 / JCM 12494 / LMG 11480 / NCIMB 702895 / VPI D76D-27C)</name>
    <name type="common">Lactobacillus uli</name>
    <dbReference type="NCBI Taxonomy" id="633147"/>
    <lineage>
        <taxon>Bacteria</taxon>
        <taxon>Bacillati</taxon>
        <taxon>Actinomycetota</taxon>
        <taxon>Coriobacteriia</taxon>
        <taxon>Coriobacteriales</taxon>
        <taxon>Atopobiaceae</taxon>
        <taxon>Olsenella</taxon>
    </lineage>
</organism>